<evidence type="ECO:0000256" key="1">
    <source>
        <dbReference type="SAM" id="Phobius"/>
    </source>
</evidence>
<organism evidence="2">
    <name type="scientific">bioreactor metagenome</name>
    <dbReference type="NCBI Taxonomy" id="1076179"/>
    <lineage>
        <taxon>unclassified sequences</taxon>
        <taxon>metagenomes</taxon>
        <taxon>ecological metagenomes</taxon>
    </lineage>
</organism>
<reference evidence="2" key="1">
    <citation type="submission" date="2019-08" db="EMBL/GenBank/DDBJ databases">
        <authorList>
            <person name="Kucharzyk K."/>
            <person name="Murdoch R.W."/>
            <person name="Higgins S."/>
            <person name="Loffler F."/>
        </authorList>
    </citation>
    <scope>NUCLEOTIDE SEQUENCE</scope>
</reference>
<gene>
    <name evidence="2" type="ORF">SDC9_46483</name>
</gene>
<sequence>MKKEILYIILTILISINICIVLLLVNKSNLLSSLTLYLVWVISILIGMLTFVISRKYRVDSKCDVAILCVTIFSIINLLFTGVILRIILKIH</sequence>
<keyword evidence="1" id="KW-0472">Membrane</keyword>
<keyword evidence="1" id="KW-1133">Transmembrane helix</keyword>
<proteinExistence type="predicted"/>
<feature type="transmembrane region" description="Helical" evidence="1">
    <location>
        <begin position="31"/>
        <end position="53"/>
    </location>
</feature>
<accession>A0A644W906</accession>
<protein>
    <submittedName>
        <fullName evidence="2">Uncharacterized protein</fullName>
    </submittedName>
</protein>
<comment type="caution">
    <text evidence="2">The sequence shown here is derived from an EMBL/GenBank/DDBJ whole genome shotgun (WGS) entry which is preliminary data.</text>
</comment>
<keyword evidence="1" id="KW-0812">Transmembrane</keyword>
<feature type="transmembrane region" description="Helical" evidence="1">
    <location>
        <begin position="5"/>
        <end position="25"/>
    </location>
</feature>
<dbReference type="AlphaFoldDB" id="A0A644W906"/>
<feature type="transmembrane region" description="Helical" evidence="1">
    <location>
        <begin position="65"/>
        <end position="89"/>
    </location>
</feature>
<evidence type="ECO:0000313" key="2">
    <source>
        <dbReference type="EMBL" id="MPM00260.1"/>
    </source>
</evidence>
<dbReference type="EMBL" id="VSSQ01000718">
    <property type="protein sequence ID" value="MPM00260.1"/>
    <property type="molecule type" value="Genomic_DNA"/>
</dbReference>
<name>A0A644W906_9ZZZZ</name>